<name>A0AAD1LZA3_MYCXE</name>
<organism evidence="1 2">
    <name type="scientific">Mycobacterium xenopi</name>
    <dbReference type="NCBI Taxonomy" id="1789"/>
    <lineage>
        <taxon>Bacteria</taxon>
        <taxon>Bacillati</taxon>
        <taxon>Actinomycetota</taxon>
        <taxon>Actinomycetes</taxon>
        <taxon>Mycobacteriales</taxon>
        <taxon>Mycobacteriaceae</taxon>
        <taxon>Mycobacterium</taxon>
    </lineage>
</organism>
<dbReference type="Pfam" id="PF00300">
    <property type="entry name" value="His_Phos_1"/>
    <property type="match status" value="1"/>
</dbReference>
<dbReference type="CDD" id="cd07067">
    <property type="entry name" value="HP_PGM_like"/>
    <property type="match status" value="1"/>
</dbReference>
<sequence>MTEVVRLTLVSHAMTDAMVAGRFPADEPLNDAGRRHARTAAAGLGINRQTRELCGPERRALQTARLLNLRAAVEPRLADLDYGRWRGTALDDVCPGELQAWLSDPWRAPHGGESIVVLIDRVAQWLDSLTATVLPTVAVTHPAVIRAAILVALGAPPESFWRLDIAPLSRTVMHFRGHAWTLRSN</sequence>
<gene>
    <name evidence="1" type="ORF">MYXE_04830</name>
</gene>
<dbReference type="Proteomes" id="UP000464624">
    <property type="component" value="Chromosome"/>
</dbReference>
<dbReference type="AlphaFoldDB" id="A0AAD1LZA3"/>
<dbReference type="KEGG" id="mxe:MYXE_04830"/>
<dbReference type="EMBL" id="AP022314">
    <property type="protein sequence ID" value="BBU20694.1"/>
    <property type="molecule type" value="Genomic_DNA"/>
</dbReference>
<dbReference type="InterPro" id="IPR029033">
    <property type="entry name" value="His_PPase_superfam"/>
</dbReference>
<dbReference type="Gene3D" id="3.40.50.1240">
    <property type="entry name" value="Phosphoglycerate mutase-like"/>
    <property type="match status" value="1"/>
</dbReference>
<dbReference type="SMART" id="SM00855">
    <property type="entry name" value="PGAM"/>
    <property type="match status" value="1"/>
</dbReference>
<evidence type="ECO:0000313" key="2">
    <source>
        <dbReference type="Proteomes" id="UP000464624"/>
    </source>
</evidence>
<reference evidence="1 2" key="1">
    <citation type="submission" date="2019-12" db="EMBL/GenBank/DDBJ databases">
        <title>Complete genome sequence of Mycolicibacterium xenopi str. JCM15661T.</title>
        <authorList>
            <person name="Yoshida M."/>
            <person name="Fukano H."/>
            <person name="Asakura T."/>
            <person name="Hoshino Y."/>
        </authorList>
    </citation>
    <scope>NUCLEOTIDE SEQUENCE [LARGE SCALE GENOMIC DNA]</scope>
    <source>
        <strain evidence="1 2">JCM 15661T</strain>
    </source>
</reference>
<accession>A0AAD1LZA3</accession>
<proteinExistence type="predicted"/>
<dbReference type="RefSeq" id="WP_085196466.1">
    <property type="nucleotide sequence ID" value="NZ_AP022314.1"/>
</dbReference>
<protein>
    <submittedName>
        <fullName evidence="1">Phosphoglycerate mutase</fullName>
    </submittedName>
</protein>
<evidence type="ECO:0000313" key="1">
    <source>
        <dbReference type="EMBL" id="BBU20694.1"/>
    </source>
</evidence>
<dbReference type="SUPFAM" id="SSF53254">
    <property type="entry name" value="Phosphoglycerate mutase-like"/>
    <property type="match status" value="1"/>
</dbReference>
<dbReference type="InterPro" id="IPR013078">
    <property type="entry name" value="His_Pase_superF_clade-1"/>
</dbReference>